<sequence length="238" mass="27086">MTLKVTERDKKILLVLAVFLIMFGLIAGILMPLMENTQKLGEEIAEAEVEKQEKEMKVTALPGMKNRMEKAETELAAMQEKYYPVMKSVEIDRMMTNTAVNCGIQVSDMDIKMPDFTAYTTILNYGDIIFGAEQENSEETPFDGMYTASLTMNMTGSRENLQAMLDVTVSQKPRQRVTDFSWQKNQKEGSSEYTLSMSVEIYMYQDVEMYVQERLLGEALENMETETGTEGNSEAEEQ</sequence>
<keyword evidence="4" id="KW-1185">Reference proteome</keyword>
<evidence type="ECO:0000313" key="4">
    <source>
        <dbReference type="Proteomes" id="UP000092574"/>
    </source>
</evidence>
<keyword evidence="2" id="KW-0472">Membrane</keyword>
<keyword evidence="2" id="KW-1133">Transmembrane helix</keyword>
<protein>
    <submittedName>
        <fullName evidence="3">Uncharacterized protein</fullName>
    </submittedName>
</protein>
<keyword evidence="1" id="KW-0175">Coiled coil</keyword>
<reference evidence="3" key="1">
    <citation type="submission" date="2017-04" db="EMBL/GenBank/DDBJ databases">
        <title>Complete Genome Sequences of Twelve Strains of a Stable Defined Moderately Diverse Mouse Microbiota 2 (sDMDMm2).</title>
        <authorList>
            <person name="Uchimura Y."/>
            <person name="Wyss M."/>
            <person name="Brugiroux S."/>
            <person name="Limenitakis J.P."/>
            <person name="Stecher B."/>
            <person name="McCoy K.D."/>
            <person name="Macpherson A.J."/>
        </authorList>
    </citation>
    <scope>NUCLEOTIDE SEQUENCE</scope>
    <source>
        <strain evidence="3">YL58</strain>
    </source>
</reference>
<dbReference type="OrthoDB" id="1849931at2"/>
<dbReference type="Proteomes" id="UP000092574">
    <property type="component" value="Chromosome"/>
</dbReference>
<feature type="coiled-coil region" evidence="1">
    <location>
        <begin position="37"/>
        <end position="81"/>
    </location>
</feature>
<evidence type="ECO:0000256" key="1">
    <source>
        <dbReference type="SAM" id="Coils"/>
    </source>
</evidence>
<dbReference type="AlphaFoldDB" id="A0A1C7IE36"/>
<evidence type="ECO:0000256" key="2">
    <source>
        <dbReference type="SAM" id="Phobius"/>
    </source>
</evidence>
<evidence type="ECO:0000313" key="3">
    <source>
        <dbReference type="EMBL" id="ANU77835.1"/>
    </source>
</evidence>
<dbReference type="RefSeq" id="WP_065543937.1">
    <property type="nucleotide sequence ID" value="NZ_CP015405.2"/>
</dbReference>
<dbReference type="STRING" id="1796616.A4V09_20115"/>
<dbReference type="EMBL" id="CP015405">
    <property type="protein sequence ID" value="ANU77835.1"/>
    <property type="molecule type" value="Genomic_DNA"/>
</dbReference>
<proteinExistence type="predicted"/>
<gene>
    <name evidence="3" type="ORF">A4V09_20115</name>
</gene>
<dbReference type="KEGG" id="byl:A4V09_20115"/>
<keyword evidence="2" id="KW-0812">Transmembrane</keyword>
<organism evidence="3 4">
    <name type="scientific">Blautia pseudococcoides</name>
    <dbReference type="NCBI Taxonomy" id="1796616"/>
    <lineage>
        <taxon>Bacteria</taxon>
        <taxon>Bacillati</taxon>
        <taxon>Bacillota</taxon>
        <taxon>Clostridia</taxon>
        <taxon>Lachnospirales</taxon>
        <taxon>Lachnospiraceae</taxon>
        <taxon>Blautia</taxon>
    </lineage>
</organism>
<accession>A0A1C7IE36</accession>
<name>A0A1C7IE36_9FIRM</name>
<feature type="transmembrane region" description="Helical" evidence="2">
    <location>
        <begin position="12"/>
        <end position="34"/>
    </location>
</feature>